<name>A0AAN1WIN4_9GAMM</name>
<dbReference type="EMBL" id="AP023086">
    <property type="protein sequence ID" value="BCD98333.1"/>
    <property type="molecule type" value="Genomic_DNA"/>
</dbReference>
<dbReference type="KEGG" id="marq:MARGE09_P2534"/>
<dbReference type="SUPFAM" id="SSF53448">
    <property type="entry name" value="Nucleotide-diphospho-sugar transferases"/>
    <property type="match status" value="1"/>
</dbReference>
<dbReference type="PANTHER" id="PTHR43685">
    <property type="entry name" value="GLYCOSYLTRANSFERASE"/>
    <property type="match status" value="1"/>
</dbReference>
<organism evidence="2 3">
    <name type="scientific">Marinagarivorans cellulosilyticus</name>
    <dbReference type="NCBI Taxonomy" id="2721545"/>
    <lineage>
        <taxon>Bacteria</taxon>
        <taxon>Pseudomonadati</taxon>
        <taxon>Pseudomonadota</taxon>
        <taxon>Gammaproteobacteria</taxon>
        <taxon>Cellvibrionales</taxon>
        <taxon>Cellvibrionaceae</taxon>
        <taxon>Marinagarivorans</taxon>
    </lineage>
</organism>
<dbReference type="Gene3D" id="3.90.550.10">
    <property type="entry name" value="Spore Coat Polysaccharide Biosynthesis Protein SpsA, Chain A"/>
    <property type="match status" value="1"/>
</dbReference>
<proteinExistence type="predicted"/>
<dbReference type="Pfam" id="PF00535">
    <property type="entry name" value="Glycos_transf_2"/>
    <property type="match status" value="1"/>
</dbReference>
<evidence type="ECO:0000313" key="2">
    <source>
        <dbReference type="EMBL" id="BCD98333.1"/>
    </source>
</evidence>
<dbReference type="AlphaFoldDB" id="A0AAN1WIN4"/>
<dbReference type="InterPro" id="IPR029044">
    <property type="entry name" value="Nucleotide-diphossugar_trans"/>
</dbReference>
<dbReference type="Proteomes" id="UP001320119">
    <property type="component" value="Chromosome"/>
</dbReference>
<protein>
    <recommendedName>
        <fullName evidence="1">Glycosyltransferase 2-like domain-containing protein</fullName>
    </recommendedName>
</protein>
<gene>
    <name evidence="2" type="ORF">MARGE09_P2534</name>
</gene>
<dbReference type="InterPro" id="IPR050834">
    <property type="entry name" value="Glycosyltransf_2"/>
</dbReference>
<sequence>MVQKWLPKITVVTVVYNGATEIENTINSVLGQDYSNIEYIIVDGGSTDGTLEIIKRYESNISQWVSEPDKGIYDAMNKGIQMATGDVINFMNAGDRFASSVILSQVAVLLKPDSLKILYGDHQVLYPDGQVKVRRAKTLDKRIPRKMPCCHQSMFVPVAEAKSSPFDLTYIMAADFFQFLSIRNSGVGIINTANNISIVSSGGVSDTTRKTVWLEYKRAYRVFSGNSSHLYYGYNMAIEYCKVKIKNLVRHGH</sequence>
<dbReference type="PANTHER" id="PTHR43685:SF2">
    <property type="entry name" value="GLYCOSYLTRANSFERASE 2-LIKE DOMAIN-CONTAINING PROTEIN"/>
    <property type="match status" value="1"/>
</dbReference>
<dbReference type="CDD" id="cd06433">
    <property type="entry name" value="GT_2_WfgS_like"/>
    <property type="match status" value="1"/>
</dbReference>
<dbReference type="InterPro" id="IPR001173">
    <property type="entry name" value="Glyco_trans_2-like"/>
</dbReference>
<feature type="domain" description="Glycosyltransferase 2-like" evidence="1">
    <location>
        <begin position="10"/>
        <end position="113"/>
    </location>
</feature>
<evidence type="ECO:0000313" key="3">
    <source>
        <dbReference type="Proteomes" id="UP001320119"/>
    </source>
</evidence>
<dbReference type="RefSeq" id="WP_236982596.1">
    <property type="nucleotide sequence ID" value="NZ_AP023086.1"/>
</dbReference>
<evidence type="ECO:0000259" key="1">
    <source>
        <dbReference type="Pfam" id="PF00535"/>
    </source>
</evidence>
<reference evidence="2 3" key="1">
    <citation type="journal article" date="2022" name="IScience">
        <title>An ultrasensitive nanofiber-based assay for enzymatic hydrolysis and deep-sea microbial degradation of cellulose.</title>
        <authorList>
            <person name="Tsudome M."/>
            <person name="Tachioka M."/>
            <person name="Miyazaki M."/>
            <person name="Uchimura K."/>
            <person name="Tsuda M."/>
            <person name="Takaki Y."/>
            <person name="Deguchi S."/>
        </authorList>
    </citation>
    <scope>NUCLEOTIDE SEQUENCE [LARGE SCALE GENOMIC DNA]</scope>
    <source>
        <strain evidence="2 3">GE09</strain>
    </source>
</reference>
<accession>A0AAN1WIN4</accession>
<keyword evidence="3" id="KW-1185">Reference proteome</keyword>